<dbReference type="PROSITE" id="PS50977">
    <property type="entry name" value="HTH_TETR_2"/>
    <property type="match status" value="1"/>
</dbReference>
<keyword evidence="1" id="KW-0678">Repressor</keyword>
<feature type="DNA-binding region" description="H-T-H motif" evidence="5">
    <location>
        <begin position="66"/>
        <end position="85"/>
    </location>
</feature>
<dbReference type="AlphaFoldDB" id="A0A410WYU3"/>
<evidence type="ECO:0000256" key="1">
    <source>
        <dbReference type="ARBA" id="ARBA00022491"/>
    </source>
</evidence>
<keyword evidence="4" id="KW-0804">Transcription</keyword>
<dbReference type="Proteomes" id="UP000288943">
    <property type="component" value="Chromosome"/>
</dbReference>
<evidence type="ECO:0000259" key="6">
    <source>
        <dbReference type="PROSITE" id="PS50977"/>
    </source>
</evidence>
<dbReference type="PANTHER" id="PTHR30055:SF151">
    <property type="entry name" value="TRANSCRIPTIONAL REGULATORY PROTEIN"/>
    <property type="match status" value="1"/>
</dbReference>
<evidence type="ECO:0000313" key="8">
    <source>
        <dbReference type="Proteomes" id="UP000288943"/>
    </source>
</evidence>
<dbReference type="Pfam" id="PF00440">
    <property type="entry name" value="TetR_N"/>
    <property type="match status" value="1"/>
</dbReference>
<dbReference type="GO" id="GO:0003700">
    <property type="term" value="F:DNA-binding transcription factor activity"/>
    <property type="evidence" value="ECO:0007669"/>
    <property type="project" value="TreeGrafter"/>
</dbReference>
<evidence type="ECO:0000256" key="5">
    <source>
        <dbReference type="PROSITE-ProRule" id="PRU00335"/>
    </source>
</evidence>
<evidence type="ECO:0000313" key="7">
    <source>
        <dbReference type="EMBL" id="QAV19598.1"/>
    </source>
</evidence>
<dbReference type="PRINTS" id="PR00455">
    <property type="entry name" value="HTHTETR"/>
</dbReference>
<dbReference type="GO" id="GO:0046677">
    <property type="term" value="P:response to antibiotic"/>
    <property type="evidence" value="ECO:0007669"/>
    <property type="project" value="InterPro"/>
</dbReference>
<evidence type="ECO:0000256" key="2">
    <source>
        <dbReference type="ARBA" id="ARBA00023015"/>
    </source>
</evidence>
<dbReference type="InterPro" id="IPR003012">
    <property type="entry name" value="Tet_transcr_reg_TetR"/>
</dbReference>
<gene>
    <name evidence="7" type="ORF">PC41400_18785</name>
</gene>
<dbReference type="GO" id="GO:0045892">
    <property type="term" value="P:negative regulation of DNA-templated transcription"/>
    <property type="evidence" value="ECO:0007669"/>
    <property type="project" value="InterPro"/>
</dbReference>
<feature type="domain" description="HTH tetR-type" evidence="6">
    <location>
        <begin position="43"/>
        <end position="103"/>
    </location>
</feature>
<dbReference type="OrthoDB" id="166040at2"/>
<protein>
    <submittedName>
        <fullName evidence="7">TetR family transcriptional regulator</fullName>
    </submittedName>
</protein>
<dbReference type="InterPro" id="IPR009057">
    <property type="entry name" value="Homeodomain-like_sf"/>
</dbReference>
<dbReference type="EMBL" id="CP026520">
    <property type="protein sequence ID" value="QAV19598.1"/>
    <property type="molecule type" value="Genomic_DNA"/>
</dbReference>
<dbReference type="Gene3D" id="1.10.357.10">
    <property type="entry name" value="Tetracycline Repressor, domain 2"/>
    <property type="match status" value="1"/>
</dbReference>
<evidence type="ECO:0000256" key="3">
    <source>
        <dbReference type="ARBA" id="ARBA00023125"/>
    </source>
</evidence>
<dbReference type="InterPro" id="IPR050109">
    <property type="entry name" value="HTH-type_TetR-like_transc_reg"/>
</dbReference>
<dbReference type="InterPro" id="IPR036271">
    <property type="entry name" value="Tet_transcr_reg_TetR-rel_C_sf"/>
</dbReference>
<dbReference type="GO" id="GO:0000976">
    <property type="term" value="F:transcription cis-regulatory region binding"/>
    <property type="evidence" value="ECO:0007669"/>
    <property type="project" value="TreeGrafter"/>
</dbReference>
<dbReference type="PANTHER" id="PTHR30055">
    <property type="entry name" value="HTH-TYPE TRANSCRIPTIONAL REGULATOR RUTR"/>
    <property type="match status" value="1"/>
</dbReference>
<sequence>MVLEYRTMLYLSSKKGGSFMARKRTVSVHPPTGRNEDENLHTPLDRNRIVQTALQLLNESGLKELSMRKIADKLQVKTASLYYHVKDKEQLMQLLLDQICETMAWPDSSLPWNKQLISWAEQFKHVLLSHRDAVELFNSGLGGGYERLTQMEKLYGLFVTAGFKDDQIPWIASIVKNYVLGFAAEEARIYAFAGGVQTTPEELGEQYSRFFRQLPEERFPHLIRLASHTTNTNWAEEFEFGLGVLINGFAAKLQDQS</sequence>
<dbReference type="SUPFAM" id="SSF46689">
    <property type="entry name" value="Homeodomain-like"/>
    <property type="match status" value="1"/>
</dbReference>
<evidence type="ECO:0000256" key="4">
    <source>
        <dbReference type="ARBA" id="ARBA00023163"/>
    </source>
</evidence>
<dbReference type="Pfam" id="PF02909">
    <property type="entry name" value="TetR_C_1"/>
    <property type="match status" value="1"/>
</dbReference>
<proteinExistence type="predicted"/>
<dbReference type="InterPro" id="IPR004111">
    <property type="entry name" value="Repressor_TetR_C"/>
</dbReference>
<organism evidence="7 8">
    <name type="scientific">Paenibacillus chitinolyticus</name>
    <dbReference type="NCBI Taxonomy" id="79263"/>
    <lineage>
        <taxon>Bacteria</taxon>
        <taxon>Bacillati</taxon>
        <taxon>Bacillota</taxon>
        <taxon>Bacilli</taxon>
        <taxon>Bacillales</taxon>
        <taxon>Paenibacillaceae</taxon>
        <taxon>Paenibacillus</taxon>
    </lineage>
</organism>
<dbReference type="InterPro" id="IPR001647">
    <property type="entry name" value="HTH_TetR"/>
</dbReference>
<accession>A0A410WYU3</accession>
<dbReference type="SUPFAM" id="SSF48498">
    <property type="entry name" value="Tetracyclin repressor-like, C-terminal domain"/>
    <property type="match status" value="1"/>
</dbReference>
<dbReference type="Gene3D" id="1.10.10.60">
    <property type="entry name" value="Homeodomain-like"/>
    <property type="match status" value="1"/>
</dbReference>
<keyword evidence="3 5" id="KW-0238">DNA-binding</keyword>
<dbReference type="KEGG" id="pchi:PC41400_18785"/>
<dbReference type="PRINTS" id="PR00400">
    <property type="entry name" value="TETREPRESSOR"/>
</dbReference>
<name>A0A410WYU3_9BACL</name>
<keyword evidence="2" id="KW-0805">Transcription regulation</keyword>
<reference evidence="7 8" key="1">
    <citation type="submission" date="2018-01" db="EMBL/GenBank/DDBJ databases">
        <title>The whole genome sequencing and assembly of Paenibacillus chitinolyticus KCCM 41400 strain.</title>
        <authorList>
            <person name="Kim J.-Y."/>
            <person name="Park M.-K."/>
            <person name="Lee Y.-J."/>
            <person name="Yi H."/>
            <person name="Bahn Y.-S."/>
            <person name="Kim J.F."/>
            <person name="Lee D.-W."/>
        </authorList>
    </citation>
    <scope>NUCLEOTIDE SEQUENCE [LARGE SCALE GENOMIC DNA]</scope>
    <source>
        <strain evidence="7 8">KCCM 41400</strain>
    </source>
</reference>